<evidence type="ECO:0000313" key="2">
    <source>
        <dbReference type="EMBL" id="GAA2387130.1"/>
    </source>
</evidence>
<keyword evidence="1" id="KW-0812">Transmembrane</keyword>
<proteinExistence type="predicted"/>
<feature type="transmembrane region" description="Helical" evidence="1">
    <location>
        <begin position="162"/>
        <end position="183"/>
    </location>
</feature>
<dbReference type="EMBL" id="BAAARB010000017">
    <property type="protein sequence ID" value="GAA2387130.1"/>
    <property type="molecule type" value="Genomic_DNA"/>
</dbReference>
<comment type="caution">
    <text evidence="2">The sequence shown here is derived from an EMBL/GenBank/DDBJ whole genome shotgun (WGS) entry which is preliminary data.</text>
</comment>
<reference evidence="2 3" key="1">
    <citation type="journal article" date="2019" name="Int. J. Syst. Evol. Microbiol.">
        <title>The Global Catalogue of Microorganisms (GCM) 10K type strain sequencing project: providing services to taxonomists for standard genome sequencing and annotation.</title>
        <authorList>
            <consortium name="The Broad Institute Genomics Platform"/>
            <consortium name="The Broad Institute Genome Sequencing Center for Infectious Disease"/>
            <person name="Wu L."/>
            <person name="Ma J."/>
        </authorList>
    </citation>
    <scope>NUCLEOTIDE SEQUENCE [LARGE SCALE GENOMIC DNA]</scope>
    <source>
        <strain evidence="2 3">JCM 16227</strain>
    </source>
</reference>
<dbReference type="Proteomes" id="UP001501170">
    <property type="component" value="Unassembled WGS sequence"/>
</dbReference>
<keyword evidence="3" id="KW-1185">Reference proteome</keyword>
<protein>
    <recommendedName>
        <fullName evidence="4">DUF350 domain-containing protein</fullName>
    </recommendedName>
</protein>
<feature type="transmembrane region" description="Helical" evidence="1">
    <location>
        <begin position="117"/>
        <end position="142"/>
    </location>
</feature>
<gene>
    <name evidence="2" type="ORF">GCM10009855_29050</name>
</gene>
<organism evidence="2 3">
    <name type="scientific">Gordonia cholesterolivorans</name>
    <dbReference type="NCBI Taxonomy" id="559625"/>
    <lineage>
        <taxon>Bacteria</taxon>
        <taxon>Bacillati</taxon>
        <taxon>Actinomycetota</taxon>
        <taxon>Actinomycetes</taxon>
        <taxon>Mycobacteriales</taxon>
        <taxon>Gordoniaceae</taxon>
        <taxon>Gordonia</taxon>
    </lineage>
</organism>
<evidence type="ECO:0000256" key="1">
    <source>
        <dbReference type="SAM" id="Phobius"/>
    </source>
</evidence>
<keyword evidence="1" id="KW-0472">Membrane</keyword>
<feature type="transmembrane region" description="Helical" evidence="1">
    <location>
        <begin position="69"/>
        <end position="97"/>
    </location>
</feature>
<evidence type="ECO:0000313" key="3">
    <source>
        <dbReference type="Proteomes" id="UP001501170"/>
    </source>
</evidence>
<dbReference type="RefSeq" id="WP_346076952.1">
    <property type="nucleotide sequence ID" value="NZ_BAAARB010000017.1"/>
</dbReference>
<evidence type="ECO:0008006" key="4">
    <source>
        <dbReference type="Google" id="ProtNLM"/>
    </source>
</evidence>
<feature type="transmembrane region" description="Helical" evidence="1">
    <location>
        <begin position="41"/>
        <end position="62"/>
    </location>
</feature>
<sequence>MIAIIVLLLLAIAVSAGTSLVRRRLVDDPERSDSAVLATDVIAAAASAALIAAAAVVAAVGAPSSGAGLVAVHVVAVIAAATTGSSAVRVVLALGGIPTRADNHDDEPEAPLRGGRIIGMLERTAVAASLLLAWPAGIGIILAVKSLARFSELRAPRASEQFILGTFASVLWAAAFAGVGWLAGV</sequence>
<accession>A0ABN3HTJ2</accession>
<keyword evidence="1" id="KW-1133">Transmembrane helix</keyword>
<name>A0ABN3HTJ2_9ACTN</name>